<comment type="caution">
    <text evidence="1">The sequence shown here is derived from an EMBL/GenBank/DDBJ whole genome shotgun (WGS) entry which is preliminary data.</text>
</comment>
<reference evidence="1 2" key="1">
    <citation type="submission" date="2024-09" db="EMBL/GenBank/DDBJ databases">
        <title>Chromosome-scale assembly of Riccia sorocarpa.</title>
        <authorList>
            <person name="Paukszto L."/>
        </authorList>
    </citation>
    <scope>NUCLEOTIDE SEQUENCE [LARGE SCALE GENOMIC DNA]</scope>
    <source>
        <strain evidence="1">LP-2024</strain>
        <tissue evidence="1">Aerial parts of the thallus</tissue>
    </source>
</reference>
<keyword evidence="2" id="KW-1185">Reference proteome</keyword>
<dbReference type="EMBL" id="JBJQOH010000004">
    <property type="protein sequence ID" value="KAL3689239.1"/>
    <property type="molecule type" value="Genomic_DNA"/>
</dbReference>
<organism evidence="1 2">
    <name type="scientific">Riccia sorocarpa</name>
    <dbReference type="NCBI Taxonomy" id="122646"/>
    <lineage>
        <taxon>Eukaryota</taxon>
        <taxon>Viridiplantae</taxon>
        <taxon>Streptophyta</taxon>
        <taxon>Embryophyta</taxon>
        <taxon>Marchantiophyta</taxon>
        <taxon>Marchantiopsida</taxon>
        <taxon>Marchantiidae</taxon>
        <taxon>Marchantiales</taxon>
        <taxon>Ricciaceae</taxon>
        <taxon>Riccia</taxon>
    </lineage>
</organism>
<gene>
    <name evidence="1" type="ORF">R1sor_015548</name>
</gene>
<dbReference type="Proteomes" id="UP001633002">
    <property type="component" value="Unassembled WGS sequence"/>
</dbReference>
<dbReference type="SUPFAM" id="SSF53756">
    <property type="entry name" value="UDP-Glycosyltransferase/glycogen phosphorylase"/>
    <property type="match status" value="1"/>
</dbReference>
<protein>
    <submittedName>
        <fullName evidence="1">Uncharacterized protein</fullName>
    </submittedName>
</protein>
<sequence length="87" mass="9714">MNARFVVDEIQAALEITRDPSGESSVDRKEVETKVRALFQSEEGKQARKNALRIKELALHTVSEKGSTYKNIQALVTRIRGTVLISS</sequence>
<dbReference type="PANTHER" id="PTHR48045:SF31">
    <property type="entry name" value="UDP-GLYCOSYLTRANSFERASE 76B1-LIKE"/>
    <property type="match status" value="1"/>
</dbReference>
<evidence type="ECO:0000313" key="1">
    <source>
        <dbReference type="EMBL" id="KAL3689239.1"/>
    </source>
</evidence>
<dbReference type="Gene3D" id="3.40.50.2000">
    <property type="entry name" value="Glycogen Phosphorylase B"/>
    <property type="match status" value="2"/>
</dbReference>
<dbReference type="AlphaFoldDB" id="A0ABD3HIP8"/>
<dbReference type="PANTHER" id="PTHR48045">
    <property type="entry name" value="UDP-GLYCOSYLTRANSFERASE 72B1"/>
    <property type="match status" value="1"/>
</dbReference>
<proteinExistence type="predicted"/>
<name>A0ABD3HIP8_9MARC</name>
<accession>A0ABD3HIP8</accession>
<evidence type="ECO:0000313" key="2">
    <source>
        <dbReference type="Proteomes" id="UP001633002"/>
    </source>
</evidence>